<gene>
    <name evidence="1" type="ORF">NT6N_33170</name>
</gene>
<accession>A0AAT9FQM1</accession>
<protein>
    <submittedName>
        <fullName evidence="1">Uncharacterized protein</fullName>
    </submittedName>
</protein>
<dbReference type="AlphaFoldDB" id="A0AAT9FQM1"/>
<sequence length="131" mass="15037">MFKIVTILLMVFVTTYETTQATPEWERELNAYECCFLGEIIRLPGSNKKVIEVRELYWGRININIKQRLNIPNSLPTGSLVFVLLDEDPAPHGKGRYMQRTKSGKPINFQGKILTIESIKKIGIQRRKEGG</sequence>
<proteinExistence type="predicted"/>
<evidence type="ECO:0000313" key="1">
    <source>
        <dbReference type="EMBL" id="BDS08277.1"/>
    </source>
</evidence>
<name>A0AAT9FQM1_9BACT</name>
<reference evidence="1" key="1">
    <citation type="submission" date="2024-07" db="EMBL/GenBank/DDBJ databases">
        <title>Complete genome sequence of Verrucomicrobiaceae bacterium NT6N.</title>
        <authorList>
            <person name="Huang C."/>
            <person name="Takami H."/>
            <person name="Hamasaki K."/>
        </authorList>
    </citation>
    <scope>NUCLEOTIDE SEQUENCE</scope>
    <source>
        <strain evidence="1">NT6N</strain>
    </source>
</reference>
<dbReference type="EMBL" id="AP026866">
    <property type="protein sequence ID" value="BDS08277.1"/>
    <property type="molecule type" value="Genomic_DNA"/>
</dbReference>
<organism evidence="1">
    <name type="scientific">Oceaniferula spumae</name>
    <dbReference type="NCBI Taxonomy" id="2979115"/>
    <lineage>
        <taxon>Bacteria</taxon>
        <taxon>Pseudomonadati</taxon>
        <taxon>Verrucomicrobiota</taxon>
        <taxon>Verrucomicrobiia</taxon>
        <taxon>Verrucomicrobiales</taxon>
        <taxon>Verrucomicrobiaceae</taxon>
        <taxon>Oceaniferula</taxon>
    </lineage>
</organism>
<dbReference type="KEGG" id="osu:NT6N_33170"/>